<dbReference type="GeneID" id="301682727"/>
<evidence type="ECO:0000313" key="2">
    <source>
        <dbReference type="Proteomes" id="UP000326169"/>
    </source>
</evidence>
<dbReference type="Proteomes" id="UP000326169">
    <property type="component" value="Unassembled WGS sequence"/>
</dbReference>
<organism evidence="1 2">
    <name type="scientific">Limnospira platensis NIES-46</name>
    <dbReference type="NCBI Taxonomy" id="1236695"/>
    <lineage>
        <taxon>Bacteria</taxon>
        <taxon>Bacillati</taxon>
        <taxon>Cyanobacteriota</taxon>
        <taxon>Cyanophyceae</taxon>
        <taxon>Oscillatoriophycideae</taxon>
        <taxon>Oscillatoriales</taxon>
        <taxon>Sirenicapillariaceae</taxon>
        <taxon>Limnospira</taxon>
    </lineage>
</organism>
<dbReference type="Gene3D" id="2.30.30.40">
    <property type="entry name" value="SH3 Domains"/>
    <property type="match status" value="1"/>
</dbReference>
<gene>
    <name evidence="1" type="ORF">NIES46_18710</name>
</gene>
<dbReference type="EMBL" id="BIMW01000079">
    <property type="protein sequence ID" value="GCE93819.1"/>
    <property type="molecule type" value="Genomic_DNA"/>
</dbReference>
<evidence type="ECO:0000313" key="1">
    <source>
        <dbReference type="EMBL" id="GCE93819.1"/>
    </source>
</evidence>
<comment type="caution">
    <text evidence="1">The sequence shown here is derived from an EMBL/GenBank/DDBJ whole genome shotgun (WGS) entry which is preliminary data.</text>
</comment>
<keyword evidence="2" id="KW-1185">Reference proteome</keyword>
<reference evidence="1 2" key="1">
    <citation type="journal article" date="2019" name="J Genomics">
        <title>The Draft Genome of a Hydrogen-producing Cyanobacterium, Arthrospira platensis NIES-46.</title>
        <authorList>
            <person name="Suzuki S."/>
            <person name="Yamaguchi H."/>
            <person name="Kawachi M."/>
        </authorList>
    </citation>
    <scope>NUCLEOTIDE SEQUENCE [LARGE SCALE GENOMIC DNA]</scope>
    <source>
        <strain evidence="1 2">NIES-46</strain>
    </source>
</reference>
<protein>
    <submittedName>
        <fullName evidence="1">Uncharacterized protein</fullName>
    </submittedName>
</protein>
<accession>A0A5M3T8V0</accession>
<name>A0A5M3T8V0_LIMPL</name>
<proteinExistence type="predicted"/>
<sequence length="175" mass="20114">MKVFVHTPTIFKAKPLPANQLPSHEKIEVPAGASFIARNNSRYLEDGHYEMIIYSYLGSGEQNRRDFWYIPRVHADIFESIAKVKTEGLNLRRSPNPNDSNNILEKLPLGTFVEIFDATYVNQNLGIWWCGRALCTADKQNWLNGQIGWMSYKHLEMTDMKIREIPGGRGSLWIS</sequence>
<dbReference type="RefSeq" id="WP_014276408.1">
    <property type="nucleotide sequence ID" value="NZ_BIMW01000079.1"/>
</dbReference>